<evidence type="ECO:0000313" key="2">
    <source>
        <dbReference type="Proteomes" id="UP000265520"/>
    </source>
</evidence>
<organism evidence="1 2">
    <name type="scientific">Trifolium medium</name>
    <dbReference type="NCBI Taxonomy" id="97028"/>
    <lineage>
        <taxon>Eukaryota</taxon>
        <taxon>Viridiplantae</taxon>
        <taxon>Streptophyta</taxon>
        <taxon>Embryophyta</taxon>
        <taxon>Tracheophyta</taxon>
        <taxon>Spermatophyta</taxon>
        <taxon>Magnoliopsida</taxon>
        <taxon>eudicotyledons</taxon>
        <taxon>Gunneridae</taxon>
        <taxon>Pentapetalae</taxon>
        <taxon>rosids</taxon>
        <taxon>fabids</taxon>
        <taxon>Fabales</taxon>
        <taxon>Fabaceae</taxon>
        <taxon>Papilionoideae</taxon>
        <taxon>50 kb inversion clade</taxon>
        <taxon>NPAAA clade</taxon>
        <taxon>Hologalegina</taxon>
        <taxon>IRL clade</taxon>
        <taxon>Trifolieae</taxon>
        <taxon>Trifolium</taxon>
    </lineage>
</organism>
<keyword evidence="2" id="KW-1185">Reference proteome</keyword>
<proteinExistence type="predicted"/>
<protein>
    <submittedName>
        <fullName evidence="1">Putative E3 ubiquitin-protein ligase HERC4-like</fullName>
    </submittedName>
</protein>
<reference evidence="1 2" key="1">
    <citation type="journal article" date="2018" name="Front. Plant Sci.">
        <title>Red Clover (Trifolium pratense) and Zigzag Clover (T. medium) - A Picture of Genomic Similarities and Differences.</title>
        <authorList>
            <person name="Dluhosova J."/>
            <person name="Istvanek J."/>
            <person name="Nedelnik J."/>
            <person name="Repkova J."/>
        </authorList>
    </citation>
    <scope>NUCLEOTIDE SEQUENCE [LARGE SCALE GENOMIC DNA]</scope>
    <source>
        <strain evidence="2">cv. 10/8</strain>
        <tissue evidence="1">Leaf</tissue>
    </source>
</reference>
<comment type="caution">
    <text evidence="1">The sequence shown here is derived from an EMBL/GenBank/DDBJ whole genome shotgun (WGS) entry which is preliminary data.</text>
</comment>
<dbReference type="Proteomes" id="UP000265520">
    <property type="component" value="Unassembled WGS sequence"/>
</dbReference>
<dbReference type="AlphaFoldDB" id="A0A392W5J4"/>
<sequence>YCGALGHGDEIEKTRPELLSNLKNHLAVQGPFEGVSDV</sequence>
<name>A0A392W5J4_9FABA</name>
<dbReference type="EMBL" id="LXQA011371899">
    <property type="protein sequence ID" value="MCI94972.1"/>
    <property type="molecule type" value="Genomic_DNA"/>
</dbReference>
<evidence type="ECO:0000313" key="1">
    <source>
        <dbReference type="EMBL" id="MCI94972.1"/>
    </source>
</evidence>
<accession>A0A392W5J4</accession>
<feature type="non-terminal residue" evidence="1">
    <location>
        <position position="1"/>
    </location>
</feature>